<sequence>MVDPCADDVFMVKIAPFALGPIQALKVLSSARAPEGTVRSDLTYAVAYRPAFWFLPEGLVYRAKHFEQAKQDIEQCDAVSVDRLATTATIKSRGVPRALPIEGEPDFMLVCVGAAGIQDLDRSLCSACKATNCPVSTLKDKEVSHVWEPKALSDFLQRLRGTAPIADISEVAMLCKTTKGGAALVREDEFEKHLAGMRVGCIALEQYEPKKFRVARSYMPPMVDEVFFFCDGVAWWGNRPLPGHPNSHRISLRCFAGAGVQLVPVDITEETRFASELHGSSFYDRTPAKDVDPIQPIQSDRAHPMPGSTEDPESANLRKATVALLAAEKAEMETCEAVVENIEGLYPRDREAGEPTPYVIEPSCLMDDSRLNSEISIFEGQVVAQEVAIKPQPGPFAPWAVDSNQRVARLNLMWTSLVSLLAPNQKKLVLDAYGSKLPLFISVYPGDEVSIVHAAQIGGKNRKHVRISIGDNNLYDPPRVWTEEVRASIMALAYLSGRGYSHLIMAGSFCSVVHLAKEGESVEFPISDMRMLTNHLVTLARFRGENFGGWHASHAGAKHVIYV</sequence>
<dbReference type="EMBL" id="BDQA01000283">
    <property type="protein sequence ID" value="GBH21735.1"/>
    <property type="molecule type" value="Genomic_RNA"/>
</dbReference>
<feature type="region of interest" description="Disordered" evidence="1">
    <location>
        <begin position="284"/>
        <end position="315"/>
    </location>
</feature>
<name>A0A2V0RI05_9ZZZZ</name>
<dbReference type="AlphaFoldDB" id="A0A2V0RI05"/>
<comment type="caution">
    <text evidence="2">The sequence shown here is derived from an EMBL/GenBank/DDBJ whole genome shotgun (WGS) entry which is preliminary data.</text>
</comment>
<protein>
    <submittedName>
        <fullName evidence="2">Uncharacterized protein</fullName>
    </submittedName>
</protein>
<proteinExistence type="predicted"/>
<evidence type="ECO:0000313" key="2">
    <source>
        <dbReference type="EMBL" id="GBH21735.1"/>
    </source>
</evidence>
<reference evidence="2" key="1">
    <citation type="submission" date="2017-04" db="EMBL/GenBank/DDBJ databases">
        <title>Unveiling RNA virosphere associated with marine microorganisms.</title>
        <authorList>
            <person name="Urayama S."/>
            <person name="Takaki Y."/>
            <person name="Nishi S."/>
            <person name="Yoshida Y."/>
            <person name="Deguchi S."/>
            <person name="Takai K."/>
            <person name="Nunoura T."/>
        </authorList>
    </citation>
    <scope>NUCLEOTIDE SEQUENCE</scope>
</reference>
<evidence type="ECO:0000256" key="1">
    <source>
        <dbReference type="SAM" id="MobiDB-lite"/>
    </source>
</evidence>
<accession>A0A2V0RI05</accession>
<organism evidence="2">
    <name type="scientific">viral metagenome</name>
    <dbReference type="NCBI Taxonomy" id="1070528"/>
    <lineage>
        <taxon>unclassified sequences</taxon>
        <taxon>metagenomes</taxon>
        <taxon>organismal metagenomes</taxon>
    </lineage>
</organism>